<dbReference type="GO" id="GO:0005634">
    <property type="term" value="C:nucleus"/>
    <property type="evidence" value="ECO:0007669"/>
    <property type="project" value="TreeGrafter"/>
</dbReference>
<feature type="compositionally biased region" description="Low complexity" evidence="6">
    <location>
        <begin position="287"/>
        <end position="313"/>
    </location>
</feature>
<keyword evidence="2" id="KW-0238">DNA-binding</keyword>
<keyword evidence="8" id="KW-1185">Reference proteome</keyword>
<dbReference type="PANTHER" id="PTHR45996">
    <property type="entry name" value="AGAP001464-PB"/>
    <property type="match status" value="1"/>
</dbReference>
<dbReference type="Proteomes" id="UP000016666">
    <property type="component" value="Unassembled WGS sequence"/>
</dbReference>
<evidence type="ECO:0000256" key="5">
    <source>
        <dbReference type="SAM" id="Coils"/>
    </source>
</evidence>
<evidence type="ECO:0000256" key="3">
    <source>
        <dbReference type="ARBA" id="ARBA00023163"/>
    </source>
</evidence>
<feature type="coiled-coil region" evidence="5">
    <location>
        <begin position="192"/>
        <end position="226"/>
    </location>
</feature>
<evidence type="ECO:0000313" key="8">
    <source>
        <dbReference type="Proteomes" id="UP000016666"/>
    </source>
</evidence>
<dbReference type="GO" id="GO:0000978">
    <property type="term" value="F:RNA polymerase II cis-regulatory region sequence-specific DNA binding"/>
    <property type="evidence" value="ECO:0007669"/>
    <property type="project" value="TreeGrafter"/>
</dbReference>
<dbReference type="InterPro" id="IPR051381">
    <property type="entry name" value="CREB_ATF_subfamily"/>
</dbReference>
<reference evidence="7" key="2">
    <citation type="submission" date="2025-08" db="UniProtKB">
        <authorList>
            <consortium name="Ensembl"/>
        </authorList>
    </citation>
    <scope>IDENTIFICATION</scope>
</reference>
<feature type="region of interest" description="Disordered" evidence="6">
    <location>
        <begin position="16"/>
        <end position="82"/>
    </location>
</feature>
<dbReference type="GeneTree" id="ENSGT00940000160343"/>
<dbReference type="Gene3D" id="1.20.5.170">
    <property type="match status" value="1"/>
</dbReference>
<name>A0A493U126_ANAPP</name>
<reference evidence="8" key="1">
    <citation type="submission" date="2017-10" db="EMBL/GenBank/DDBJ databases">
        <title>A new Pekin duck reference genome.</title>
        <authorList>
            <person name="Hou Z.-C."/>
            <person name="Zhou Z.-K."/>
            <person name="Zhu F."/>
            <person name="Hou S.-S."/>
        </authorList>
    </citation>
    <scope>NUCLEOTIDE SEQUENCE [LARGE SCALE GENOMIC DNA]</scope>
</reference>
<keyword evidence="4" id="KW-0539">Nucleus</keyword>
<dbReference type="SUPFAM" id="SSF57959">
    <property type="entry name" value="Leucine zipper domain"/>
    <property type="match status" value="1"/>
</dbReference>
<dbReference type="Ensembl" id="ENSAPLT00000025915.1">
    <property type="protein sequence ID" value="ENSAPLP00000031826.1"/>
    <property type="gene ID" value="ENSAPLG00000029953.1"/>
</dbReference>
<evidence type="ECO:0000256" key="1">
    <source>
        <dbReference type="ARBA" id="ARBA00023015"/>
    </source>
</evidence>
<evidence type="ECO:0000256" key="4">
    <source>
        <dbReference type="ARBA" id="ARBA00023242"/>
    </source>
</evidence>
<dbReference type="GO" id="GO:0000981">
    <property type="term" value="F:DNA-binding transcription factor activity, RNA polymerase II-specific"/>
    <property type="evidence" value="ECO:0007669"/>
    <property type="project" value="TreeGrafter"/>
</dbReference>
<proteinExistence type="predicted"/>
<dbReference type="CDD" id="cd14689">
    <property type="entry name" value="bZIP_CREB3"/>
    <property type="match status" value="1"/>
</dbReference>
<evidence type="ECO:0000313" key="7">
    <source>
        <dbReference type="Ensembl" id="ENSAPLP00000031826.1"/>
    </source>
</evidence>
<accession>A0A493U126</accession>
<organism evidence="7 8">
    <name type="scientific">Anas platyrhynchos platyrhynchos</name>
    <name type="common">Northern mallard</name>
    <dbReference type="NCBI Taxonomy" id="8840"/>
    <lineage>
        <taxon>Eukaryota</taxon>
        <taxon>Metazoa</taxon>
        <taxon>Chordata</taxon>
        <taxon>Craniata</taxon>
        <taxon>Vertebrata</taxon>
        <taxon>Euteleostomi</taxon>
        <taxon>Archelosauria</taxon>
        <taxon>Archosauria</taxon>
        <taxon>Dinosauria</taxon>
        <taxon>Saurischia</taxon>
        <taxon>Theropoda</taxon>
        <taxon>Coelurosauria</taxon>
        <taxon>Aves</taxon>
        <taxon>Neognathae</taxon>
        <taxon>Galloanserae</taxon>
        <taxon>Anseriformes</taxon>
        <taxon>Anatidae</taxon>
        <taxon>Anatinae</taxon>
        <taxon>Anas</taxon>
    </lineage>
</organism>
<dbReference type="PANTHER" id="PTHR45996:SF4">
    <property type="entry name" value="CYCLIC AMP-RESPONSIVE ELEMENT-BINDING PROTEIN 3"/>
    <property type="match status" value="1"/>
</dbReference>
<feature type="compositionally biased region" description="Polar residues" evidence="6">
    <location>
        <begin position="22"/>
        <end position="58"/>
    </location>
</feature>
<evidence type="ECO:0000256" key="2">
    <source>
        <dbReference type="ARBA" id="ARBA00023125"/>
    </source>
</evidence>
<dbReference type="InterPro" id="IPR046347">
    <property type="entry name" value="bZIP_sf"/>
</dbReference>
<dbReference type="AlphaFoldDB" id="A0A493U126"/>
<evidence type="ECO:0008006" key="9">
    <source>
        <dbReference type="Google" id="ProtNLM"/>
    </source>
</evidence>
<feature type="region of interest" description="Disordered" evidence="6">
    <location>
        <begin position="252"/>
        <end position="313"/>
    </location>
</feature>
<feature type="compositionally biased region" description="Polar residues" evidence="6">
    <location>
        <begin position="255"/>
        <end position="267"/>
    </location>
</feature>
<dbReference type="STRING" id="8840.ENSAPLP00000031826"/>
<sequence>MLSSFLDTVESLYISKLPGNKSGVSGEQSLPQSPGSAPASNTQSSDVVQGDHSSSPQQGWPAPERSVRGNTEGDASINPEPWMGQESMDVAVQPSTSFPVAVNVDAGPQPLPEATTQPALPEVVLPGEGNQLLENKGAPLQTGQQLSKAEEWLLKKTCRKMRSHQLALDSHRKDKIYVVGLENRVAICTAQNHELQKKVQLLQKDNTSLMEQLHKLQALVRELTATDTTARCLHPAWQAARGRQEEAVLERLNTESEGTSLQGSLNPSWGEGQSLPVPDLRYAFNTSSSSSDPAAAAGSELGPPQPQGAALLQPPLALGGAGAMESQEAGVGGAQHQRLYPAAAAHQGDVPLAPCFLPAGVRPGAPQSCVGRGSVRAQAFKSSPGGW</sequence>
<reference evidence="7" key="3">
    <citation type="submission" date="2025-09" db="UniProtKB">
        <authorList>
            <consortium name="Ensembl"/>
        </authorList>
    </citation>
    <scope>IDENTIFICATION</scope>
</reference>
<keyword evidence="5" id="KW-0175">Coiled coil</keyword>
<keyword evidence="1" id="KW-0805">Transcription regulation</keyword>
<keyword evidence="3" id="KW-0804">Transcription</keyword>
<evidence type="ECO:0000256" key="6">
    <source>
        <dbReference type="SAM" id="MobiDB-lite"/>
    </source>
</evidence>
<protein>
    <recommendedName>
        <fullName evidence="9">BZIP domain-containing protein</fullName>
    </recommendedName>
</protein>